<accession>A0A9D1ZKB0</accession>
<dbReference type="EMBL" id="DXCM01000021">
    <property type="protein sequence ID" value="HIY91731.1"/>
    <property type="molecule type" value="Genomic_DNA"/>
</dbReference>
<dbReference type="Proteomes" id="UP000824013">
    <property type="component" value="Unassembled WGS sequence"/>
</dbReference>
<dbReference type="AlphaFoldDB" id="A0A9D1ZKB0"/>
<sequence>MAPIEDRTFRGYELTIMKNSIIDILTIDSVNMIINYQVAPDKNQRAIQPGLINKHNFS</sequence>
<reference evidence="1" key="2">
    <citation type="submission" date="2021-04" db="EMBL/GenBank/DDBJ databases">
        <authorList>
            <person name="Gilroy R."/>
        </authorList>
    </citation>
    <scope>NUCLEOTIDE SEQUENCE</scope>
    <source>
        <strain evidence="1">3204</strain>
    </source>
</reference>
<organism evidence="1 2">
    <name type="scientific">Candidatus Companilactobacillus pullicola</name>
    <dbReference type="NCBI Taxonomy" id="2838523"/>
    <lineage>
        <taxon>Bacteria</taxon>
        <taxon>Bacillati</taxon>
        <taxon>Bacillota</taxon>
        <taxon>Bacilli</taxon>
        <taxon>Lactobacillales</taxon>
        <taxon>Lactobacillaceae</taxon>
        <taxon>Companilactobacillus</taxon>
    </lineage>
</organism>
<name>A0A9D1ZKB0_9LACO</name>
<protein>
    <submittedName>
        <fullName evidence="1">Uncharacterized protein</fullName>
    </submittedName>
</protein>
<evidence type="ECO:0000313" key="1">
    <source>
        <dbReference type="EMBL" id="HIY91731.1"/>
    </source>
</evidence>
<gene>
    <name evidence="1" type="ORF">H9820_02150</name>
</gene>
<comment type="caution">
    <text evidence="1">The sequence shown here is derived from an EMBL/GenBank/DDBJ whole genome shotgun (WGS) entry which is preliminary data.</text>
</comment>
<proteinExistence type="predicted"/>
<evidence type="ECO:0000313" key="2">
    <source>
        <dbReference type="Proteomes" id="UP000824013"/>
    </source>
</evidence>
<reference evidence="1" key="1">
    <citation type="journal article" date="2021" name="PeerJ">
        <title>Extensive microbial diversity within the chicken gut microbiome revealed by metagenomics and culture.</title>
        <authorList>
            <person name="Gilroy R."/>
            <person name="Ravi A."/>
            <person name="Getino M."/>
            <person name="Pursley I."/>
            <person name="Horton D.L."/>
            <person name="Alikhan N.F."/>
            <person name="Baker D."/>
            <person name="Gharbi K."/>
            <person name="Hall N."/>
            <person name="Watson M."/>
            <person name="Adriaenssens E.M."/>
            <person name="Foster-Nyarko E."/>
            <person name="Jarju S."/>
            <person name="Secka A."/>
            <person name="Antonio M."/>
            <person name="Oren A."/>
            <person name="Chaudhuri R.R."/>
            <person name="La Ragione R."/>
            <person name="Hildebrand F."/>
            <person name="Pallen M.J."/>
        </authorList>
    </citation>
    <scope>NUCLEOTIDE SEQUENCE</scope>
    <source>
        <strain evidence="1">3204</strain>
    </source>
</reference>